<dbReference type="PANTHER" id="PTHR43364">
    <property type="entry name" value="NADH-SPECIFIC METHYLGLYOXAL REDUCTASE-RELATED"/>
    <property type="match status" value="1"/>
</dbReference>
<dbReference type="AlphaFoldDB" id="A0A927BV95"/>
<dbReference type="PANTHER" id="PTHR43364:SF4">
    <property type="entry name" value="NAD(P)-LINKED OXIDOREDUCTASE SUPERFAMILY PROTEIN"/>
    <property type="match status" value="1"/>
</dbReference>
<evidence type="ECO:0000256" key="1">
    <source>
        <dbReference type="ARBA" id="ARBA00023002"/>
    </source>
</evidence>
<evidence type="ECO:0000259" key="2">
    <source>
        <dbReference type="Pfam" id="PF00248"/>
    </source>
</evidence>
<dbReference type="InterPro" id="IPR050523">
    <property type="entry name" value="AKR_Detox_Biosynth"/>
</dbReference>
<organism evidence="3 4">
    <name type="scientific">Paenibacillus sabuli</name>
    <dbReference type="NCBI Taxonomy" id="2772509"/>
    <lineage>
        <taxon>Bacteria</taxon>
        <taxon>Bacillati</taxon>
        <taxon>Bacillota</taxon>
        <taxon>Bacilli</taxon>
        <taxon>Bacillales</taxon>
        <taxon>Paenibacillaceae</taxon>
        <taxon>Paenibacillus</taxon>
    </lineage>
</organism>
<comment type="caution">
    <text evidence="3">The sequence shown here is derived from an EMBL/GenBank/DDBJ whole genome shotgun (WGS) entry which is preliminary data.</text>
</comment>
<keyword evidence="1" id="KW-0560">Oxidoreductase</keyword>
<accession>A0A927BV95</accession>
<dbReference type="InterPro" id="IPR036812">
    <property type="entry name" value="NAD(P)_OxRdtase_dom_sf"/>
</dbReference>
<dbReference type="SUPFAM" id="SSF51430">
    <property type="entry name" value="NAD(P)-linked oxidoreductase"/>
    <property type="match status" value="1"/>
</dbReference>
<dbReference type="GO" id="GO:0016491">
    <property type="term" value="F:oxidoreductase activity"/>
    <property type="evidence" value="ECO:0007669"/>
    <property type="project" value="UniProtKB-KW"/>
</dbReference>
<evidence type="ECO:0000313" key="4">
    <source>
        <dbReference type="Proteomes" id="UP000621560"/>
    </source>
</evidence>
<dbReference type="Proteomes" id="UP000621560">
    <property type="component" value="Unassembled WGS sequence"/>
</dbReference>
<proteinExistence type="predicted"/>
<dbReference type="Gene3D" id="3.20.20.100">
    <property type="entry name" value="NADP-dependent oxidoreductase domain"/>
    <property type="match status" value="1"/>
</dbReference>
<dbReference type="InterPro" id="IPR020471">
    <property type="entry name" value="AKR"/>
</dbReference>
<dbReference type="EMBL" id="JACXIZ010000030">
    <property type="protein sequence ID" value="MBD2846982.1"/>
    <property type="molecule type" value="Genomic_DNA"/>
</dbReference>
<name>A0A927BV95_9BACL</name>
<feature type="domain" description="NADP-dependent oxidoreductase" evidence="2">
    <location>
        <begin position="15"/>
        <end position="307"/>
    </location>
</feature>
<dbReference type="PRINTS" id="PR00069">
    <property type="entry name" value="ALDKETRDTASE"/>
</dbReference>
<reference evidence="3" key="1">
    <citation type="submission" date="2020-09" db="EMBL/GenBank/DDBJ databases">
        <title>A novel bacterium of genus Paenibacillus, isolated from South China Sea.</title>
        <authorList>
            <person name="Huang H."/>
            <person name="Mo K."/>
            <person name="Hu Y."/>
        </authorList>
    </citation>
    <scope>NUCLEOTIDE SEQUENCE</scope>
    <source>
        <strain evidence="3">IB182496</strain>
    </source>
</reference>
<sequence>MRKRKLGNTGIEVSPIAVGCWAFAGGKLWGDQDEAESAGAVHAALDAGLQFFDTAEGYGDGHSEEVLGRALLGRREQAVIATKVSPGHLAKAEVIAACERSLRRLQTDYIDLYQVHWPNREVPLSETLEALTLLEQQGKIRAAGVCNFGAVDLGEALQHRALASNQIIYSLLWRAVEYEVQPLCEQEGVGLLCYSPLAQGLLGGKYTAIDQFPEERMRTKHFASSRAAAPHHEPGLEAETFAAVRAIAQLCEEIGQPMNKVALAWLLHQPGVASVLGGVRNREQALSNAAAASLELSPDFLRRLDAITAEVKQGLGPDLDFTGYRVR</sequence>
<keyword evidence="4" id="KW-1185">Reference proteome</keyword>
<dbReference type="RefSeq" id="WP_190919877.1">
    <property type="nucleotide sequence ID" value="NZ_JACXIZ010000030.1"/>
</dbReference>
<dbReference type="Pfam" id="PF00248">
    <property type="entry name" value="Aldo_ket_red"/>
    <property type="match status" value="1"/>
</dbReference>
<dbReference type="InterPro" id="IPR023210">
    <property type="entry name" value="NADP_OxRdtase_dom"/>
</dbReference>
<protein>
    <submittedName>
        <fullName evidence="3">Aldo/keto reductase</fullName>
    </submittedName>
</protein>
<gene>
    <name evidence="3" type="ORF">IDH44_17430</name>
</gene>
<evidence type="ECO:0000313" key="3">
    <source>
        <dbReference type="EMBL" id="MBD2846982.1"/>
    </source>
</evidence>
<dbReference type="CDD" id="cd19085">
    <property type="entry name" value="AKR_AKR11B3"/>
    <property type="match status" value="1"/>
</dbReference>